<evidence type="ECO:0000313" key="4">
    <source>
        <dbReference type="Proteomes" id="UP000027059"/>
    </source>
</evidence>
<keyword evidence="4" id="KW-1185">Reference proteome</keyword>
<evidence type="ECO:0000256" key="2">
    <source>
        <dbReference type="SAM" id="Phobius"/>
    </source>
</evidence>
<sequence length="209" mass="23809">MLNLMRRSRIRMAFLGIPLSLFGIGLIFWLKPQSGSTIRGLSLLTAAIQALGASAVVLFFVGLRDYLEYKESLRKPIRTTLDKPSLLKKAFRIGQTCCADTSPNPEHLDEWVENATLFLRGSLLDFLEEHPVTPEDFPDLLSALEKGFRSLLEQKNRNREKNDLSLSTTEILDLLPRVFRGIEEDPDIRNQLEPQSTHERPPRTLPQNQ</sequence>
<feature type="region of interest" description="Disordered" evidence="1">
    <location>
        <begin position="185"/>
        <end position="209"/>
    </location>
</feature>
<keyword evidence="2" id="KW-0472">Membrane</keyword>
<dbReference type="AlphaFoldDB" id="A0A059XSK8"/>
<keyword evidence="2" id="KW-0812">Transmembrane</keyword>
<reference evidence="4" key="1">
    <citation type="submission" date="2014-02" db="EMBL/GenBank/DDBJ databases">
        <title>Complete genome sequence and comparative genomic analysis of the nitrogen-fixing bacterium Leptospirillum ferriphilum YSK.</title>
        <authorList>
            <person name="Guo X."/>
            <person name="Yin H."/>
            <person name="Liang Y."/>
            <person name="Hu Q."/>
            <person name="Ma L."/>
            <person name="Xiao Y."/>
            <person name="Zhang X."/>
            <person name="Qiu G."/>
            <person name="Liu X."/>
        </authorList>
    </citation>
    <scope>NUCLEOTIDE SEQUENCE [LARGE SCALE GENOMIC DNA]</scope>
    <source>
        <strain evidence="4">YSK</strain>
    </source>
</reference>
<dbReference type="OrthoDB" id="9900981at2"/>
<evidence type="ECO:0000313" key="3">
    <source>
        <dbReference type="EMBL" id="AIA31609.1"/>
    </source>
</evidence>
<feature type="transmembrane region" description="Helical" evidence="2">
    <location>
        <begin position="42"/>
        <end position="63"/>
    </location>
</feature>
<dbReference type="EMBL" id="CP007243">
    <property type="protein sequence ID" value="AIA31609.1"/>
    <property type="molecule type" value="Genomic_DNA"/>
</dbReference>
<keyword evidence="2" id="KW-1133">Transmembrane helix</keyword>
<proteinExistence type="predicted"/>
<gene>
    <name evidence="3" type="ORF">Y981_04490</name>
</gene>
<feature type="compositionally biased region" description="Basic and acidic residues" evidence="1">
    <location>
        <begin position="185"/>
        <end position="202"/>
    </location>
</feature>
<dbReference type="Proteomes" id="UP000027059">
    <property type="component" value="Chromosome"/>
</dbReference>
<protein>
    <submittedName>
        <fullName evidence="3">Uncharacterized protein</fullName>
    </submittedName>
</protein>
<reference evidence="3 4" key="2">
    <citation type="journal article" date="2015" name="Biomed. Res. Int.">
        <title>Effects of Arsenite Resistance on the Growth and Functional Gene Expression of Leptospirillum ferriphilum and Acidithiobacillus thiooxidans in Pure Culture and Coculture.</title>
        <authorList>
            <person name="Jiang H."/>
            <person name="Liang Y."/>
            <person name="Yin H."/>
            <person name="Xiao Y."/>
            <person name="Guo X."/>
            <person name="Xu Y."/>
            <person name="Hu Q."/>
            <person name="Liu H."/>
            <person name="Liu X."/>
        </authorList>
    </citation>
    <scope>NUCLEOTIDE SEQUENCE [LARGE SCALE GENOMIC DNA]</scope>
    <source>
        <strain evidence="3 4">YSK</strain>
    </source>
</reference>
<dbReference type="HOGENOM" id="CLU_1319627_0_0_0"/>
<organism evidence="3 4">
    <name type="scientific">Leptospirillum ferriphilum YSK</name>
    <dbReference type="NCBI Taxonomy" id="1441628"/>
    <lineage>
        <taxon>Bacteria</taxon>
        <taxon>Pseudomonadati</taxon>
        <taxon>Nitrospirota</taxon>
        <taxon>Nitrospiria</taxon>
        <taxon>Nitrospirales</taxon>
        <taxon>Nitrospiraceae</taxon>
        <taxon>Leptospirillum</taxon>
    </lineage>
</organism>
<accession>A0A059XSK8</accession>
<dbReference type="RefSeq" id="WP_041772117.1">
    <property type="nucleotide sequence ID" value="NZ_CP007243.1"/>
</dbReference>
<evidence type="ECO:0000256" key="1">
    <source>
        <dbReference type="SAM" id="MobiDB-lite"/>
    </source>
</evidence>
<name>A0A059XSK8_9BACT</name>
<dbReference type="KEGG" id="lfp:Y981_04490"/>
<feature type="transmembrane region" description="Helical" evidence="2">
    <location>
        <begin position="12"/>
        <end position="30"/>
    </location>
</feature>